<sequence>MSIPLNEPGQEMDINIEHPCQIFSILLKHDILGRMLFLCYMRFNNKMRCETTSEKLLQALFDSCTEITKLMLQRQKYEYKYGVTRAYRRVYNEEDKKKFIESLHKIMEVYDFPDDMLQGRAAYALNMIITAMKEQMTKDSYNILAQRGDILTGSKLDQAVIEEMDQYFCDLDKAVSCCYQFTIKKDEGIKKFTKMTPYIIDFKETTTDFYTNVRNSVISQVAPAIKQEKGFSNYPNIEDHLTLKINHYPQMIILSSALIEGTDCLFKLVPQEFDLSKVNSPVAQEETQDFEIVEEEKIGDDEEEIIGQDEEEKIGHDQEENKQEDQEGVSLGTTIYEMRNLISMNERNQFFDMINHDDGDWSGYAQERNFDYQKYTFIKHKIPDNDVPVLPIDELKNLDNIQKNDIFMKLKPLMLIYMKKDQFTNNFDKYISDEASVTNTFSNDDTMSSDNDAEIARKLQKQLNGKQSKEPNPKSLLQKINDYSMHRADSLRWKCRFCDKVQETYTACFDCGKNKSFCIAEEDD</sequence>
<dbReference type="AlphaFoldDB" id="A0AAD1X715"/>
<dbReference type="EMBL" id="CAMPGE010001295">
    <property type="protein sequence ID" value="CAI2360076.1"/>
    <property type="molecule type" value="Genomic_DNA"/>
</dbReference>
<reference evidence="1" key="1">
    <citation type="submission" date="2023-07" db="EMBL/GenBank/DDBJ databases">
        <authorList>
            <consortium name="AG Swart"/>
            <person name="Singh M."/>
            <person name="Singh A."/>
            <person name="Seah K."/>
            <person name="Emmerich C."/>
        </authorList>
    </citation>
    <scope>NUCLEOTIDE SEQUENCE</scope>
    <source>
        <strain evidence="1">DP1</strain>
    </source>
</reference>
<organism evidence="1 2">
    <name type="scientific">Euplotes crassus</name>
    <dbReference type="NCBI Taxonomy" id="5936"/>
    <lineage>
        <taxon>Eukaryota</taxon>
        <taxon>Sar</taxon>
        <taxon>Alveolata</taxon>
        <taxon>Ciliophora</taxon>
        <taxon>Intramacronucleata</taxon>
        <taxon>Spirotrichea</taxon>
        <taxon>Hypotrichia</taxon>
        <taxon>Euplotida</taxon>
        <taxon>Euplotidae</taxon>
        <taxon>Moneuplotes</taxon>
    </lineage>
</organism>
<dbReference type="Proteomes" id="UP001295684">
    <property type="component" value="Unassembled WGS sequence"/>
</dbReference>
<proteinExistence type="predicted"/>
<name>A0AAD1X715_EUPCR</name>
<protein>
    <submittedName>
        <fullName evidence="1">Uncharacterized protein</fullName>
    </submittedName>
</protein>
<evidence type="ECO:0000313" key="1">
    <source>
        <dbReference type="EMBL" id="CAI2360076.1"/>
    </source>
</evidence>
<comment type="caution">
    <text evidence="1">The sequence shown here is derived from an EMBL/GenBank/DDBJ whole genome shotgun (WGS) entry which is preliminary data.</text>
</comment>
<gene>
    <name evidence="1" type="ORF">ECRASSUSDP1_LOCUS1373</name>
</gene>
<keyword evidence="2" id="KW-1185">Reference proteome</keyword>
<evidence type="ECO:0000313" key="2">
    <source>
        <dbReference type="Proteomes" id="UP001295684"/>
    </source>
</evidence>
<accession>A0AAD1X715</accession>